<name>A0A9P4VQ20_9PEZI</name>
<organism evidence="3 4">
    <name type="scientific">Patellaria atrata CBS 101060</name>
    <dbReference type="NCBI Taxonomy" id="1346257"/>
    <lineage>
        <taxon>Eukaryota</taxon>
        <taxon>Fungi</taxon>
        <taxon>Dikarya</taxon>
        <taxon>Ascomycota</taxon>
        <taxon>Pezizomycotina</taxon>
        <taxon>Dothideomycetes</taxon>
        <taxon>Dothideomycetes incertae sedis</taxon>
        <taxon>Patellariales</taxon>
        <taxon>Patellariaceae</taxon>
        <taxon>Patellaria</taxon>
    </lineage>
</organism>
<dbReference type="Proteomes" id="UP000799429">
    <property type="component" value="Unassembled WGS sequence"/>
</dbReference>
<proteinExistence type="predicted"/>
<evidence type="ECO:0000259" key="1">
    <source>
        <dbReference type="PROSITE" id="PS50181"/>
    </source>
</evidence>
<dbReference type="PROSITE" id="PS50181">
    <property type="entry name" value="FBOX"/>
    <property type="match status" value="1"/>
</dbReference>
<evidence type="ECO:0000313" key="2">
    <source>
        <dbReference type="EMBL" id="KAF2834081.1"/>
    </source>
</evidence>
<dbReference type="EMBL" id="MU006105">
    <property type="protein sequence ID" value="KAF2836084.1"/>
    <property type="molecule type" value="Genomic_DNA"/>
</dbReference>
<accession>A0A9P4VQ20</accession>
<gene>
    <name evidence="2" type="ORF">M501DRAFT_1004129</name>
    <name evidence="3" type="ORF">M501DRAFT_997325</name>
</gene>
<dbReference type="OrthoDB" id="9981546at2759"/>
<dbReference type="InterPro" id="IPR001810">
    <property type="entry name" value="F-box_dom"/>
</dbReference>
<evidence type="ECO:0000313" key="3">
    <source>
        <dbReference type="EMBL" id="KAF2836084.1"/>
    </source>
</evidence>
<sequence length="485" mass="55550">MAPEIMGQPPIPMPRAALVALPNEVLLEIFSLIPTLNLLSLTPIHSRIYAIILRVLHDRLVRAAHVTFKTHALHFSCHPSFAHFRPLWCEYLGTPGLDCDQTGQLSASARRNEEASWKGRWNPDSSPARLGELKNLYCRFKPLTKGNRWIKRKKLFRITLKDFDYQTQGVHRQFWWQEDANHHITRRQVYLEDGELFTQLVATASLLRLDPHRIAEYPSWVGHRTEEDVKLGRGVVRLWRDWLGSAVKDVKDQVCAVIGTSKEKDAADKIMWINPTENIGIKFGVNYGEVARNILVYNPREDVKFPFRYTLQYDGELLRIPFHHIPSFASSCLFHSRTLCANITPSTHVGGRRRTCREDGVLTSSSLVLSLSRLHIDTPFRYPSYDPLISFHIRCTILPRFSPISYISVESNSLIYGGNVQYTPNPVFDSRRQSYGNRSVLDGRFSCPLGFSLLSPHKFIPRTSHSYLIHFGGAGEHVCTIYTIM</sequence>
<dbReference type="AlphaFoldDB" id="A0A9P4VQ20"/>
<evidence type="ECO:0000313" key="4">
    <source>
        <dbReference type="Proteomes" id="UP000799429"/>
    </source>
</evidence>
<protein>
    <recommendedName>
        <fullName evidence="1">F-box domain-containing protein</fullName>
    </recommendedName>
</protein>
<dbReference type="EMBL" id="MU006162">
    <property type="protein sequence ID" value="KAF2834081.1"/>
    <property type="molecule type" value="Genomic_DNA"/>
</dbReference>
<comment type="caution">
    <text evidence="3">The sequence shown here is derived from an EMBL/GenBank/DDBJ whole genome shotgun (WGS) entry which is preliminary data.</text>
</comment>
<reference evidence="3" key="1">
    <citation type="journal article" date="2020" name="Stud. Mycol.">
        <title>101 Dothideomycetes genomes: a test case for predicting lifestyles and emergence of pathogens.</title>
        <authorList>
            <person name="Haridas S."/>
            <person name="Albert R."/>
            <person name="Binder M."/>
            <person name="Bloem J."/>
            <person name="Labutti K."/>
            <person name="Salamov A."/>
            <person name="Andreopoulos B."/>
            <person name="Baker S."/>
            <person name="Barry K."/>
            <person name="Bills G."/>
            <person name="Bluhm B."/>
            <person name="Cannon C."/>
            <person name="Castanera R."/>
            <person name="Culley D."/>
            <person name="Daum C."/>
            <person name="Ezra D."/>
            <person name="Gonzalez J."/>
            <person name="Henrissat B."/>
            <person name="Kuo A."/>
            <person name="Liang C."/>
            <person name="Lipzen A."/>
            <person name="Lutzoni F."/>
            <person name="Magnuson J."/>
            <person name="Mondo S."/>
            <person name="Nolan M."/>
            <person name="Ohm R."/>
            <person name="Pangilinan J."/>
            <person name="Park H.-J."/>
            <person name="Ramirez L."/>
            <person name="Alfaro M."/>
            <person name="Sun H."/>
            <person name="Tritt A."/>
            <person name="Yoshinaga Y."/>
            <person name="Zwiers L.-H."/>
            <person name="Turgeon B."/>
            <person name="Goodwin S."/>
            <person name="Spatafora J."/>
            <person name="Crous P."/>
            <person name="Grigoriev I."/>
        </authorList>
    </citation>
    <scope>NUCLEOTIDE SEQUENCE</scope>
    <source>
        <strain evidence="3">CBS 101060</strain>
    </source>
</reference>
<keyword evidence="4" id="KW-1185">Reference proteome</keyword>
<feature type="domain" description="F-box" evidence="1">
    <location>
        <begin position="15"/>
        <end position="64"/>
    </location>
</feature>